<feature type="compositionally biased region" description="Basic residues" evidence="2">
    <location>
        <begin position="91"/>
        <end position="105"/>
    </location>
</feature>
<organism evidence="4 5">
    <name type="scientific">Talaromyces atroroseus</name>
    <dbReference type="NCBI Taxonomy" id="1441469"/>
    <lineage>
        <taxon>Eukaryota</taxon>
        <taxon>Fungi</taxon>
        <taxon>Dikarya</taxon>
        <taxon>Ascomycota</taxon>
        <taxon>Pezizomycotina</taxon>
        <taxon>Eurotiomycetes</taxon>
        <taxon>Eurotiomycetidae</taxon>
        <taxon>Eurotiales</taxon>
        <taxon>Trichocomaceae</taxon>
        <taxon>Talaromyces</taxon>
        <taxon>Talaromyces sect. Trachyspermi</taxon>
    </lineage>
</organism>
<keyword evidence="1" id="KW-0238">DNA-binding</keyword>
<dbReference type="RefSeq" id="XP_020119034.1">
    <property type="nucleotide sequence ID" value="XM_020267928.1"/>
</dbReference>
<keyword evidence="1" id="KW-0539">Nucleus</keyword>
<dbReference type="STRING" id="1441469.A0A225AHZ0"/>
<dbReference type="GeneID" id="31005230"/>
<dbReference type="AlphaFoldDB" id="A0A225AHZ0"/>
<name>A0A225AHZ0_TALAT</name>
<evidence type="ECO:0000259" key="3">
    <source>
        <dbReference type="PROSITE" id="PS50118"/>
    </source>
</evidence>
<dbReference type="EMBL" id="LFMY01000008">
    <property type="protein sequence ID" value="OKL58913.1"/>
    <property type="molecule type" value="Genomic_DNA"/>
</dbReference>
<dbReference type="CDD" id="cd00084">
    <property type="entry name" value="HMG-box_SF"/>
    <property type="match status" value="1"/>
</dbReference>
<reference evidence="4 5" key="1">
    <citation type="submission" date="2015-06" db="EMBL/GenBank/DDBJ databases">
        <title>Talaromyces atroroseus IBT 11181 draft genome.</title>
        <authorList>
            <person name="Rasmussen K.B."/>
            <person name="Rasmussen S."/>
            <person name="Petersen B."/>
            <person name="Sicheritz-Ponten T."/>
            <person name="Mortensen U.H."/>
            <person name="Thrane U."/>
        </authorList>
    </citation>
    <scope>NUCLEOTIDE SEQUENCE [LARGE SCALE GENOMIC DNA]</scope>
    <source>
        <strain evidence="4 5">IBT 11181</strain>
    </source>
</reference>
<dbReference type="Gene3D" id="1.10.30.10">
    <property type="entry name" value="High mobility group box domain"/>
    <property type="match status" value="2"/>
</dbReference>
<dbReference type="PROSITE" id="PS50118">
    <property type="entry name" value="HMG_BOX_2"/>
    <property type="match status" value="1"/>
</dbReference>
<feature type="DNA-binding region" description="HMG box" evidence="1">
    <location>
        <begin position="249"/>
        <end position="315"/>
    </location>
</feature>
<feature type="compositionally biased region" description="Basic and acidic residues" evidence="2">
    <location>
        <begin position="300"/>
        <end position="320"/>
    </location>
</feature>
<feature type="region of interest" description="Disordered" evidence="2">
    <location>
        <begin position="70"/>
        <end position="123"/>
    </location>
</feature>
<evidence type="ECO:0000313" key="5">
    <source>
        <dbReference type="Proteomes" id="UP000214365"/>
    </source>
</evidence>
<dbReference type="OrthoDB" id="1919336at2759"/>
<dbReference type="SMART" id="SM00398">
    <property type="entry name" value="HMG"/>
    <property type="match status" value="1"/>
</dbReference>
<accession>A0A225AHZ0</accession>
<keyword evidence="5" id="KW-1185">Reference proteome</keyword>
<dbReference type="Pfam" id="PF09011">
    <property type="entry name" value="HMG_box_2"/>
    <property type="match status" value="1"/>
</dbReference>
<gene>
    <name evidence="4" type="ORF">UA08_05474</name>
</gene>
<evidence type="ECO:0000256" key="2">
    <source>
        <dbReference type="SAM" id="MobiDB-lite"/>
    </source>
</evidence>
<evidence type="ECO:0000313" key="4">
    <source>
        <dbReference type="EMBL" id="OKL58913.1"/>
    </source>
</evidence>
<feature type="domain" description="HMG box" evidence="3">
    <location>
        <begin position="249"/>
        <end position="315"/>
    </location>
</feature>
<dbReference type="InterPro" id="IPR009071">
    <property type="entry name" value="HMG_box_dom"/>
</dbReference>
<feature type="region of interest" description="Disordered" evidence="2">
    <location>
        <begin position="269"/>
        <end position="333"/>
    </location>
</feature>
<feature type="compositionally biased region" description="Low complexity" evidence="2">
    <location>
        <begin position="321"/>
        <end position="333"/>
    </location>
</feature>
<proteinExistence type="predicted"/>
<dbReference type="SUPFAM" id="SSF47095">
    <property type="entry name" value="HMG-box"/>
    <property type="match status" value="2"/>
</dbReference>
<dbReference type="InterPro" id="IPR036910">
    <property type="entry name" value="HMG_box_dom_sf"/>
</dbReference>
<dbReference type="GO" id="GO:0005634">
    <property type="term" value="C:nucleus"/>
    <property type="evidence" value="ECO:0007669"/>
    <property type="project" value="UniProtKB-UniRule"/>
</dbReference>
<feature type="compositionally biased region" description="Basic and acidic residues" evidence="2">
    <location>
        <begin position="106"/>
        <end position="117"/>
    </location>
</feature>
<evidence type="ECO:0000256" key="1">
    <source>
        <dbReference type="PROSITE-ProRule" id="PRU00267"/>
    </source>
</evidence>
<feature type="compositionally biased region" description="Basic and acidic residues" evidence="2">
    <location>
        <begin position="269"/>
        <end position="283"/>
    </location>
</feature>
<dbReference type="Proteomes" id="UP000214365">
    <property type="component" value="Unassembled WGS sequence"/>
</dbReference>
<comment type="caution">
    <text evidence="4">The sequence shown here is derived from an EMBL/GenBank/DDBJ whole genome shotgun (WGS) entry which is preliminary data.</text>
</comment>
<sequence length="333" mass="38879">MQFIFAARRGRRVLQRFNKLQQTATLSTRVPLATSHVQHVFRTAENRAAPLIKTGNYTLERFTTVQKYHYSAAATDKPRKGPKETEGSKKKDTKAKKPKKTKKTKKEVTPEQMEKKKAAQKKVKLRKEIKDLKLQSLRKEEPRSQTLRPWIVFIREKVRGTTSLDESRSRFQTAAEEYRNLSASEREALERQTAATMQERNRIYAEWVNSHTPLQIKTANRARRRLAFLTAEHRKNTLKYPAIKDDRLVKMPTSSYIFFSRERMQSGDLDHLSTQEKRERVHTEWAAASEQEKQPYSQKAAEDKERYVREYREVYGEDPRSSSNAKSKTASSA</sequence>
<protein>
    <recommendedName>
        <fullName evidence="3">HMG box domain-containing protein</fullName>
    </recommendedName>
</protein>
<feature type="compositionally biased region" description="Basic and acidic residues" evidence="2">
    <location>
        <begin position="76"/>
        <end position="90"/>
    </location>
</feature>
<dbReference type="GO" id="GO:0003677">
    <property type="term" value="F:DNA binding"/>
    <property type="evidence" value="ECO:0007669"/>
    <property type="project" value="UniProtKB-UniRule"/>
</dbReference>